<evidence type="ECO:0008006" key="4">
    <source>
        <dbReference type="Google" id="ProtNLM"/>
    </source>
</evidence>
<feature type="region of interest" description="Disordered" evidence="2">
    <location>
        <begin position="340"/>
        <end position="363"/>
    </location>
</feature>
<feature type="non-terminal residue" evidence="3">
    <location>
        <position position="1"/>
    </location>
</feature>
<organism evidence="3">
    <name type="scientific">marine sediment metagenome</name>
    <dbReference type="NCBI Taxonomy" id="412755"/>
    <lineage>
        <taxon>unclassified sequences</taxon>
        <taxon>metagenomes</taxon>
        <taxon>ecological metagenomes</taxon>
    </lineage>
</organism>
<sequence length="2213" mass="250680">AWEGTETFFLRTVPNLVFQDYSDLSEEERKLHGIEEANERNQKIRETFRGVYGENKRDYEKWIDKHPELQARPEYQEGAFQHPELLKDPNYIAYEFASMVPYLFASAAAATMGTLATGNPVVGIAAASAVLTPVAASEVESELLAAGMPEDQAAEVGVFAGLLIAALEGLGRIPLFRALSPTLMRAFRKEAGKELAQRTMNELAKKGLKTFTVVQASEIMTEVAQEGVGNAAVKIADENRSLIENFGDIAVKTAVAVVPLALLGGGASMVRVAPSRTSGLAEAEMEAKGWLLDVETGKWYEPAANLPEGRSLETPAQKAEARVEVAPVVEEVVPAKVAPGEAAPTVPTRVPPRPAEPTPTTPQQLRESLDEIQQATEEVRKTLRTFPRPIKDLAVRFSNLVLRGAREEIAQAQQLVKRIEAGEALSARETANLEGRVQRLKEQSSMLRLKAATEAEVKQALVNFIRVNAPLNVRGKMLASVKNVRTQAGLEKAIAQTENFVEENSQRILRTQIKNELKRIEGRKQAGIERGKFTPETEAMLKEIRSQIAPKKGEGPAISQDEVLRQTEENVNAFMEGTITTDELLARNETLRFAGVEGMDSEQLAEVLEAIQTLKSEGRTQRQAEREERKAINEANRTEAIGVITGGKGLKPGAESLPVEATQVGGLLSKVNSYQFNWDTVMAKLSQFVKKEKDFLLRFGEKVHAATNEQFVGTEKYIGQVTDAANRIFRTKNAGTLNQQMNRLRDEAVDLGTFKNTEGNEVTLSLTPNQIGDMYHKLQDPTHESNFREGMKWTDEMMGAINKYMNAPENTQFKAWADWIFDFYNEEGGYFDTIAPVFEQTFHTKMPRNRNYSPSPKEGDFGQAGEIERQLKMDESEVLRMFNDGMRVAAATNPSLKSRVENTRPLKFNDMTALLVNHITQMEHFKAFSGTMTELRGVFANPDVRRAIRQYHGKAWLDTIDYYLNSFARGGMDPAQTSRTLDFLRKSFTVATLGVKPVIMLKQVPSVFGYMTTMPTKDFFTGAASFWKAPLFNYNFMLERSPHLRSRFGQGFERDIRDVQAKSDVKTITGLRNFRDVFMAHIRLGDKFAVVQGMWAKLQSELKAQGVNINTATEQQIKDAMFAAENVTRRTQPAFELPTLSRLQGEKSLWKIFTMFQNQPGQYYRMQANALRDIRYGRGDTAKAIQTLLLTWVVLPSLFQFIADAFQFKREHQLRAWVLGPLNFLLVGGQIAQSIYNWVAGVPFHHQASPMFSTLDDLQRAVSKARKLKDPYGDISIDALVELVEALAVTAGQGVGLPTPWLVQAERSVRGAFDEADLSRLKELIFSPWSLESPTPDTYTQAQTEVDTLGEVKEVEPEKAAAFAEAGIELEEFFTDTEDINSEFRRIYGKMLPQEILLDKKASPFDKAWAEKELSAAQADVLPNVPLYRIVEDGTLGIEELSGLWARRMALKTQRELDEFDSYWNDPARGINLVHGNVTQKQIELLQRYETASPEERKQMLADFPALKVNRRVDWFKANPQDNARMALFGKAEIYTMEAYDELQRLVEVLDIPLKGLPLQKVPPSRESAASHFEYLDVREEFSPNSPEAQLVLAKDNEYRLWRKEQFGGFDPVETPIAALELLVKDRVFYDQEDLLRDTLPSIADKEAENYKDGYQWAIEQLKAANQDWVDRERAVEALKKGTNEEPTPQEHVDFFVERGRKSDEFSSGSMEVKVHSADNLESYRWLLDNFEDIEDDGGLPDDDPRVAAGRHSEKWNLPKMRLEADPAQRATQGLFDAIDPADDEAQAAFKADPENKKWLENTWRIEAYEWGKPGEVSKAVAEGNVAWGHAMEKFDDSGPQGMMFRVNDKTGWNAFREALPEGKPGALKPLADIAEDAGYSLERQVRIWTIKANDTYMAADERYGELPDTDAARDAFYRAEPRYHLKKRELEALEKGVPDAHVKGFADFYVQELKGGWHNERWLANNLDYYNEVYLNPDYWPDPHSVVPFHNEPFDLVPDVKHDEIRERWPEQFNRLLVEIPNIVGKIGNPTKRAEERERLERALFNAPRNRGFYQDYLRLLAYDEFRPGKLKEAVAKAKVPMPNLPMLVKDYIGYEALVDKGKPLGWDQSWAEPRYLMEHQDLYKILQALRGWVDKDFSTVPTVEFEKMWNEEYFWLRKPDGTADDAARIQYRRDHDDFDAEGVRVGKFTKLVSGPRPIRFRRFVSGIRRFP</sequence>
<accession>A0A0F9MZP5</accession>
<feature type="coiled-coil region" evidence="1">
    <location>
        <begin position="365"/>
        <end position="422"/>
    </location>
</feature>
<proteinExistence type="predicted"/>
<evidence type="ECO:0000313" key="3">
    <source>
        <dbReference type="EMBL" id="KKN04912.1"/>
    </source>
</evidence>
<protein>
    <recommendedName>
        <fullName evidence="4">Large polyvalent protein associated domain-containing protein</fullName>
    </recommendedName>
</protein>
<evidence type="ECO:0000256" key="1">
    <source>
        <dbReference type="SAM" id="Coils"/>
    </source>
</evidence>
<name>A0A0F9MZP5_9ZZZZ</name>
<reference evidence="3" key="1">
    <citation type="journal article" date="2015" name="Nature">
        <title>Complex archaea that bridge the gap between prokaryotes and eukaryotes.</title>
        <authorList>
            <person name="Spang A."/>
            <person name="Saw J.H."/>
            <person name="Jorgensen S.L."/>
            <person name="Zaremba-Niedzwiedzka K."/>
            <person name="Martijn J."/>
            <person name="Lind A.E."/>
            <person name="van Eijk R."/>
            <person name="Schleper C."/>
            <person name="Guy L."/>
            <person name="Ettema T.J."/>
        </authorList>
    </citation>
    <scope>NUCLEOTIDE SEQUENCE</scope>
</reference>
<gene>
    <name evidence="3" type="ORF">LCGC14_1092640</name>
</gene>
<comment type="caution">
    <text evidence="3">The sequence shown here is derived from an EMBL/GenBank/DDBJ whole genome shotgun (WGS) entry which is preliminary data.</text>
</comment>
<feature type="compositionally biased region" description="Pro residues" evidence="2">
    <location>
        <begin position="349"/>
        <end position="360"/>
    </location>
</feature>
<keyword evidence="1" id="KW-0175">Coiled coil</keyword>
<evidence type="ECO:0000256" key="2">
    <source>
        <dbReference type="SAM" id="MobiDB-lite"/>
    </source>
</evidence>
<dbReference type="EMBL" id="LAZR01004865">
    <property type="protein sequence ID" value="KKN04912.1"/>
    <property type="molecule type" value="Genomic_DNA"/>
</dbReference>